<dbReference type="PANTHER" id="PTHR11132">
    <property type="entry name" value="SOLUTE CARRIER FAMILY 35"/>
    <property type="match status" value="1"/>
</dbReference>
<dbReference type="AlphaFoldDB" id="A0A7S1SSC3"/>
<gene>
    <name evidence="7" type="ORF">TCHU04912_LOCUS8821</name>
</gene>
<feature type="transmembrane region" description="Helical" evidence="5">
    <location>
        <begin position="189"/>
        <end position="207"/>
    </location>
</feature>
<evidence type="ECO:0000256" key="5">
    <source>
        <dbReference type="SAM" id="Phobius"/>
    </source>
</evidence>
<proteinExistence type="predicted"/>
<feature type="transmembrane region" description="Helical" evidence="5">
    <location>
        <begin position="158"/>
        <end position="177"/>
    </location>
</feature>
<keyword evidence="2 5" id="KW-0812">Transmembrane</keyword>
<keyword evidence="4 5" id="KW-0472">Membrane</keyword>
<evidence type="ECO:0000256" key="2">
    <source>
        <dbReference type="ARBA" id="ARBA00022692"/>
    </source>
</evidence>
<dbReference type="EMBL" id="HBGG01017187">
    <property type="protein sequence ID" value="CAD9206585.1"/>
    <property type="molecule type" value="Transcribed_RNA"/>
</dbReference>
<evidence type="ECO:0000256" key="3">
    <source>
        <dbReference type="ARBA" id="ARBA00022989"/>
    </source>
</evidence>
<accession>A0A7S1SSC3</accession>
<protein>
    <recommendedName>
        <fullName evidence="6">Sugar phosphate transporter domain-containing protein</fullName>
    </recommendedName>
</protein>
<evidence type="ECO:0000313" key="7">
    <source>
        <dbReference type="EMBL" id="CAD9206585.1"/>
    </source>
</evidence>
<evidence type="ECO:0000259" key="6">
    <source>
        <dbReference type="Pfam" id="PF03151"/>
    </source>
</evidence>
<dbReference type="Pfam" id="PF03151">
    <property type="entry name" value="TPT"/>
    <property type="match status" value="1"/>
</dbReference>
<feature type="transmembrane region" description="Helical" evidence="5">
    <location>
        <begin position="227"/>
        <end position="250"/>
    </location>
</feature>
<feature type="transmembrane region" description="Helical" evidence="5">
    <location>
        <begin position="122"/>
        <end position="146"/>
    </location>
</feature>
<feature type="transmembrane region" description="Helical" evidence="5">
    <location>
        <begin position="84"/>
        <end position="102"/>
    </location>
</feature>
<dbReference type="GO" id="GO:0016020">
    <property type="term" value="C:membrane"/>
    <property type="evidence" value="ECO:0007669"/>
    <property type="project" value="UniProtKB-SubCell"/>
</dbReference>
<sequence>MVADGQVTPLQQVMACVMYGSVSISITLFNKAIFAVYKFQYPNVVTLLQILISIVYIKILGVTGHMKLAPFSWKTVQLLLPMTFFWWIYVFSGVTALNYLNVPMFSVLRRSTSLVVVGINYVLYRTFPSMNSLSALLVMAAGAIVAGMSDMTYNSVGYFWTFVCIFSTAAYLTAIKWSKERSGVGEHDLLMYNNLIALPFMATYLYFGTSELDTVWEYPRLHDPGFQLFLLLSISQAFLLNVCIFYCTTVNSPLATTVTGQLKDLLMTSLGMVLFGDVIYNPVNIMGLCVGLGGGMWYSYIGYRKSVEASSAKSKDSDV</sequence>
<dbReference type="InterPro" id="IPR050186">
    <property type="entry name" value="TPT_transporter"/>
</dbReference>
<dbReference type="InterPro" id="IPR004853">
    <property type="entry name" value="Sugar_P_trans_dom"/>
</dbReference>
<name>A0A7S1SSC3_9CHLO</name>
<keyword evidence="3 5" id="KW-1133">Transmembrane helix</keyword>
<feature type="transmembrane region" description="Helical" evidence="5">
    <location>
        <begin position="12"/>
        <end position="37"/>
    </location>
</feature>
<comment type="subcellular location">
    <subcellularLocation>
        <location evidence="1">Membrane</location>
        <topology evidence="1">Multi-pass membrane protein</topology>
    </subcellularLocation>
</comment>
<organism evidence="7">
    <name type="scientific">Tetraselmis chuii</name>
    <dbReference type="NCBI Taxonomy" id="63592"/>
    <lineage>
        <taxon>Eukaryota</taxon>
        <taxon>Viridiplantae</taxon>
        <taxon>Chlorophyta</taxon>
        <taxon>core chlorophytes</taxon>
        <taxon>Chlorodendrophyceae</taxon>
        <taxon>Chlorodendrales</taxon>
        <taxon>Chlorodendraceae</taxon>
        <taxon>Tetraselmis</taxon>
    </lineage>
</organism>
<feature type="domain" description="Sugar phosphate transporter" evidence="6">
    <location>
        <begin position="14"/>
        <end position="299"/>
    </location>
</feature>
<evidence type="ECO:0000256" key="4">
    <source>
        <dbReference type="ARBA" id="ARBA00023136"/>
    </source>
</evidence>
<feature type="transmembrane region" description="Helical" evidence="5">
    <location>
        <begin position="44"/>
        <end position="64"/>
    </location>
</feature>
<evidence type="ECO:0000256" key="1">
    <source>
        <dbReference type="ARBA" id="ARBA00004141"/>
    </source>
</evidence>
<feature type="transmembrane region" description="Helical" evidence="5">
    <location>
        <begin position="285"/>
        <end position="303"/>
    </location>
</feature>
<reference evidence="7" key="1">
    <citation type="submission" date="2021-01" db="EMBL/GenBank/DDBJ databases">
        <authorList>
            <person name="Corre E."/>
            <person name="Pelletier E."/>
            <person name="Niang G."/>
            <person name="Scheremetjew M."/>
            <person name="Finn R."/>
            <person name="Kale V."/>
            <person name="Holt S."/>
            <person name="Cochrane G."/>
            <person name="Meng A."/>
            <person name="Brown T."/>
            <person name="Cohen L."/>
        </authorList>
    </citation>
    <scope>NUCLEOTIDE SEQUENCE</scope>
    <source>
        <strain evidence="7">PLY429</strain>
    </source>
</reference>